<sequence>MTSEITLLEGQSNTRPPLFNGQHYSHWKNQMEIYMKAEDYQLWFITLKGPLVPTKVKPDGSKNYELKKIDKVVKEPKKEHSLSLKAESESDDEEMTMFVRRFKKFFRKENSEKREFHNKEEQRKNSKKQQQLVSKSFKKVMKATWGGTSDEESEGEDVENDNLALMARSDSNSDSESSEAEVRGSNKK</sequence>
<accession>A0ABS8SXM7</accession>
<feature type="region of interest" description="Disordered" evidence="1">
    <location>
        <begin position="112"/>
        <end position="188"/>
    </location>
</feature>
<keyword evidence="3" id="KW-1185">Reference proteome</keyword>
<feature type="compositionally biased region" description="Acidic residues" evidence="1">
    <location>
        <begin position="149"/>
        <end position="160"/>
    </location>
</feature>
<reference evidence="2 3" key="1">
    <citation type="journal article" date="2021" name="BMC Genomics">
        <title>Datura genome reveals duplications of psychoactive alkaloid biosynthetic genes and high mutation rate following tissue culture.</title>
        <authorList>
            <person name="Rajewski A."/>
            <person name="Carter-House D."/>
            <person name="Stajich J."/>
            <person name="Litt A."/>
        </authorList>
    </citation>
    <scope>NUCLEOTIDE SEQUENCE [LARGE SCALE GENOMIC DNA]</scope>
    <source>
        <strain evidence="2">AR-01</strain>
    </source>
</reference>
<dbReference type="EMBL" id="JACEIK010000889">
    <property type="protein sequence ID" value="MCD7463473.1"/>
    <property type="molecule type" value="Genomic_DNA"/>
</dbReference>
<comment type="caution">
    <text evidence="2">The sequence shown here is derived from an EMBL/GenBank/DDBJ whole genome shotgun (WGS) entry which is preliminary data.</text>
</comment>
<organism evidence="2 3">
    <name type="scientific">Datura stramonium</name>
    <name type="common">Jimsonweed</name>
    <name type="synonym">Common thornapple</name>
    <dbReference type="NCBI Taxonomy" id="4076"/>
    <lineage>
        <taxon>Eukaryota</taxon>
        <taxon>Viridiplantae</taxon>
        <taxon>Streptophyta</taxon>
        <taxon>Embryophyta</taxon>
        <taxon>Tracheophyta</taxon>
        <taxon>Spermatophyta</taxon>
        <taxon>Magnoliopsida</taxon>
        <taxon>eudicotyledons</taxon>
        <taxon>Gunneridae</taxon>
        <taxon>Pentapetalae</taxon>
        <taxon>asterids</taxon>
        <taxon>lamiids</taxon>
        <taxon>Solanales</taxon>
        <taxon>Solanaceae</taxon>
        <taxon>Solanoideae</taxon>
        <taxon>Datureae</taxon>
        <taxon>Datura</taxon>
    </lineage>
</organism>
<protein>
    <recommendedName>
        <fullName evidence="4">DUF4219 domain-containing protein</fullName>
    </recommendedName>
</protein>
<gene>
    <name evidence="2" type="ORF">HAX54_050635</name>
</gene>
<dbReference type="Proteomes" id="UP000823775">
    <property type="component" value="Unassembled WGS sequence"/>
</dbReference>
<evidence type="ECO:0000313" key="2">
    <source>
        <dbReference type="EMBL" id="MCD7463473.1"/>
    </source>
</evidence>
<name>A0ABS8SXM7_DATST</name>
<evidence type="ECO:0000313" key="3">
    <source>
        <dbReference type="Proteomes" id="UP000823775"/>
    </source>
</evidence>
<feature type="compositionally biased region" description="Basic and acidic residues" evidence="1">
    <location>
        <begin position="112"/>
        <end position="124"/>
    </location>
</feature>
<evidence type="ECO:0000256" key="1">
    <source>
        <dbReference type="SAM" id="MobiDB-lite"/>
    </source>
</evidence>
<proteinExistence type="predicted"/>
<evidence type="ECO:0008006" key="4">
    <source>
        <dbReference type="Google" id="ProtNLM"/>
    </source>
</evidence>